<name>A0A926NFU2_9BACI</name>
<keyword evidence="2" id="KW-0238">DNA-binding</keyword>
<dbReference type="InterPro" id="IPR005569">
    <property type="entry name" value="Arc_DNA-bd_dom"/>
</dbReference>
<organism evidence="2 3">
    <name type="scientific">Metabacillus arenae</name>
    <dbReference type="NCBI Taxonomy" id="2771434"/>
    <lineage>
        <taxon>Bacteria</taxon>
        <taxon>Bacillati</taxon>
        <taxon>Bacillota</taxon>
        <taxon>Bacilli</taxon>
        <taxon>Bacillales</taxon>
        <taxon>Bacillaceae</taxon>
        <taxon>Metabacillus</taxon>
    </lineage>
</organism>
<dbReference type="Proteomes" id="UP000626844">
    <property type="component" value="Unassembled WGS sequence"/>
</dbReference>
<keyword evidence="3" id="KW-1185">Reference proteome</keyword>
<dbReference type="EMBL" id="JACXAI010000002">
    <property type="protein sequence ID" value="MBD1379223.1"/>
    <property type="molecule type" value="Genomic_DNA"/>
</dbReference>
<evidence type="ECO:0000313" key="3">
    <source>
        <dbReference type="Proteomes" id="UP000626844"/>
    </source>
</evidence>
<dbReference type="RefSeq" id="WP_191155631.1">
    <property type="nucleotide sequence ID" value="NZ_JACXAI010000002.1"/>
</dbReference>
<accession>A0A926NFU2</accession>
<dbReference type="InterPro" id="IPR013321">
    <property type="entry name" value="Arc_rbn_hlx_hlx"/>
</dbReference>
<dbReference type="SUPFAM" id="SSF47598">
    <property type="entry name" value="Ribbon-helix-helix"/>
    <property type="match status" value="1"/>
</dbReference>
<comment type="caution">
    <text evidence="2">The sequence shown here is derived from an EMBL/GenBank/DDBJ whole genome shotgun (WGS) entry which is preliminary data.</text>
</comment>
<proteinExistence type="predicted"/>
<sequence>MKKEVIATNLRLPKELHGKLKELASDDNRSLHNYIITILENHVESLKNK</sequence>
<feature type="domain" description="Arc-like DNA binding" evidence="1">
    <location>
        <begin position="9"/>
        <end position="41"/>
    </location>
</feature>
<dbReference type="GO" id="GO:0003677">
    <property type="term" value="F:DNA binding"/>
    <property type="evidence" value="ECO:0007669"/>
    <property type="project" value="UniProtKB-KW"/>
</dbReference>
<gene>
    <name evidence="2" type="ORF">IC621_03170</name>
</gene>
<evidence type="ECO:0000313" key="2">
    <source>
        <dbReference type="EMBL" id="MBD1379223.1"/>
    </source>
</evidence>
<dbReference type="AlphaFoldDB" id="A0A926NFU2"/>
<evidence type="ECO:0000259" key="1">
    <source>
        <dbReference type="Pfam" id="PF03869"/>
    </source>
</evidence>
<dbReference type="InterPro" id="IPR010985">
    <property type="entry name" value="Ribbon_hlx_hlx"/>
</dbReference>
<reference evidence="2" key="1">
    <citation type="submission" date="2020-09" db="EMBL/GenBank/DDBJ databases">
        <title>A novel bacterium of genus Bacillus, isolated from South China Sea.</title>
        <authorList>
            <person name="Huang H."/>
            <person name="Mo K."/>
            <person name="Hu Y."/>
        </authorList>
    </citation>
    <scope>NUCLEOTIDE SEQUENCE</scope>
    <source>
        <strain evidence="2">IB182487</strain>
    </source>
</reference>
<dbReference type="GO" id="GO:0006355">
    <property type="term" value="P:regulation of DNA-templated transcription"/>
    <property type="evidence" value="ECO:0007669"/>
    <property type="project" value="InterPro"/>
</dbReference>
<dbReference type="Pfam" id="PF03869">
    <property type="entry name" value="Arc"/>
    <property type="match status" value="1"/>
</dbReference>
<protein>
    <submittedName>
        <fullName evidence="2">Arc family DNA-binding protein</fullName>
    </submittedName>
</protein>
<dbReference type="Gene3D" id="1.10.1220.10">
    <property type="entry name" value="Met repressor-like"/>
    <property type="match status" value="1"/>
</dbReference>